<dbReference type="InterPro" id="IPR037232">
    <property type="entry name" value="NADH_quin_OxRdtase_su_C/D-like"/>
</dbReference>
<keyword evidence="2" id="KW-0813">Transport</keyword>
<name>T1BGQ3_9ZZZZ</name>
<feature type="domain" description="NADH:ubiquinone oxidoreductase 30kDa subunit" evidence="3">
    <location>
        <begin position="36"/>
        <end position="149"/>
    </location>
</feature>
<accession>T1BGQ3</accession>
<evidence type="ECO:0000313" key="4">
    <source>
        <dbReference type="EMBL" id="EQD72146.1"/>
    </source>
</evidence>
<dbReference type="PANTHER" id="PTHR10884">
    <property type="entry name" value="NADH DEHYDROGENASE UBIQUINONE IRON-SULFUR PROTEIN 3"/>
    <property type="match status" value="1"/>
</dbReference>
<evidence type="ECO:0000259" key="3">
    <source>
        <dbReference type="Pfam" id="PF00329"/>
    </source>
</evidence>
<reference evidence="4" key="1">
    <citation type="submission" date="2013-08" db="EMBL/GenBank/DDBJ databases">
        <authorList>
            <person name="Mendez C."/>
            <person name="Richter M."/>
            <person name="Ferrer M."/>
            <person name="Sanchez J."/>
        </authorList>
    </citation>
    <scope>NUCLEOTIDE SEQUENCE</scope>
</reference>
<dbReference type="Pfam" id="PF00329">
    <property type="entry name" value="Complex1_30kDa"/>
    <property type="match status" value="1"/>
</dbReference>
<gene>
    <name evidence="4" type="ORF">B1B_03996</name>
</gene>
<dbReference type="AlphaFoldDB" id="T1BGQ3"/>
<dbReference type="Gene3D" id="3.30.460.80">
    <property type="entry name" value="NADH:ubiquinone oxidoreductase, 30kDa subunit"/>
    <property type="match status" value="1"/>
</dbReference>
<dbReference type="EMBL" id="AUZY01002493">
    <property type="protein sequence ID" value="EQD72146.1"/>
    <property type="molecule type" value="Genomic_DNA"/>
</dbReference>
<proteinExistence type="inferred from homology"/>
<dbReference type="GO" id="GO:0008137">
    <property type="term" value="F:NADH dehydrogenase (ubiquinone) activity"/>
    <property type="evidence" value="ECO:0007669"/>
    <property type="project" value="InterPro"/>
</dbReference>
<comment type="caution">
    <text evidence="4">The sequence shown here is derived from an EMBL/GenBank/DDBJ whole genome shotgun (WGS) entry which is preliminary data.</text>
</comment>
<dbReference type="InterPro" id="IPR001268">
    <property type="entry name" value="NADH_UbQ_OxRdtase_30kDa_su"/>
</dbReference>
<evidence type="ECO:0000256" key="1">
    <source>
        <dbReference type="ARBA" id="ARBA00007569"/>
    </source>
</evidence>
<sequence>MTLPPPSSSVPWPELLGEALVSVEPLTGTSGRVRFRASEAERVFRAVHDAGFHHLTMVGGIDWVDHREVFYTLWSDDRKSYLFLTTDLPADRPTIATATRVWPSANWHERETWEMVDIRFEGHPDLRHLLMPDGYEFHPLLRSFKLHEPEELEVKVRHV</sequence>
<reference evidence="4" key="2">
    <citation type="journal article" date="2014" name="ISME J.">
        <title>Microbial stratification in low pH oxic and suboxic macroscopic growths along an acid mine drainage.</title>
        <authorList>
            <person name="Mendez-Garcia C."/>
            <person name="Mesa V."/>
            <person name="Sprenger R.R."/>
            <person name="Richter M."/>
            <person name="Diez M.S."/>
            <person name="Solano J."/>
            <person name="Bargiela R."/>
            <person name="Golyshina O.V."/>
            <person name="Manteca A."/>
            <person name="Ramos J.L."/>
            <person name="Gallego J.R."/>
            <person name="Llorente I."/>
            <person name="Martins Dos Santos V.A."/>
            <person name="Jensen O.N."/>
            <person name="Pelaez A.I."/>
            <person name="Sanchez J."/>
            <person name="Ferrer M."/>
        </authorList>
    </citation>
    <scope>NUCLEOTIDE SEQUENCE</scope>
</reference>
<dbReference type="SUPFAM" id="SSF143243">
    <property type="entry name" value="Nqo5-like"/>
    <property type="match status" value="1"/>
</dbReference>
<protein>
    <submittedName>
        <fullName evidence="4">NADH dehydrogenase, subunit C</fullName>
    </submittedName>
</protein>
<organism evidence="4">
    <name type="scientific">mine drainage metagenome</name>
    <dbReference type="NCBI Taxonomy" id="410659"/>
    <lineage>
        <taxon>unclassified sequences</taxon>
        <taxon>metagenomes</taxon>
        <taxon>ecological metagenomes</taxon>
    </lineage>
</organism>
<dbReference type="InterPro" id="IPR020396">
    <property type="entry name" value="NADH_UbQ_OxRdtase_CS"/>
</dbReference>
<dbReference type="GO" id="GO:0016651">
    <property type="term" value="F:oxidoreductase activity, acting on NAD(P)H"/>
    <property type="evidence" value="ECO:0007669"/>
    <property type="project" value="InterPro"/>
</dbReference>
<dbReference type="PROSITE" id="PS00542">
    <property type="entry name" value="COMPLEX1_30K"/>
    <property type="match status" value="1"/>
</dbReference>
<comment type="similarity">
    <text evidence="1">Belongs to the complex I 30 kDa subunit family.</text>
</comment>
<dbReference type="PANTHER" id="PTHR10884:SF14">
    <property type="entry name" value="NADH DEHYDROGENASE [UBIQUINONE] IRON-SULFUR PROTEIN 3, MITOCHONDRIAL"/>
    <property type="match status" value="1"/>
</dbReference>
<evidence type="ECO:0000256" key="2">
    <source>
        <dbReference type="ARBA" id="ARBA00022448"/>
    </source>
</evidence>